<organism evidence="1">
    <name type="scientific">Anguilla anguilla</name>
    <name type="common">European freshwater eel</name>
    <name type="synonym">Muraena anguilla</name>
    <dbReference type="NCBI Taxonomy" id="7936"/>
    <lineage>
        <taxon>Eukaryota</taxon>
        <taxon>Metazoa</taxon>
        <taxon>Chordata</taxon>
        <taxon>Craniata</taxon>
        <taxon>Vertebrata</taxon>
        <taxon>Euteleostomi</taxon>
        <taxon>Actinopterygii</taxon>
        <taxon>Neopterygii</taxon>
        <taxon>Teleostei</taxon>
        <taxon>Anguilliformes</taxon>
        <taxon>Anguillidae</taxon>
        <taxon>Anguilla</taxon>
    </lineage>
</organism>
<evidence type="ECO:0000313" key="1">
    <source>
        <dbReference type="EMBL" id="JAH26285.1"/>
    </source>
</evidence>
<name>A0A0E9RCV0_ANGAN</name>
<reference evidence="1" key="1">
    <citation type="submission" date="2014-11" db="EMBL/GenBank/DDBJ databases">
        <authorList>
            <person name="Amaro Gonzalez C."/>
        </authorList>
    </citation>
    <scope>NUCLEOTIDE SEQUENCE</scope>
</reference>
<protein>
    <submittedName>
        <fullName evidence="1">Uncharacterized protein</fullName>
    </submittedName>
</protein>
<proteinExistence type="predicted"/>
<accession>A0A0E9RCV0</accession>
<dbReference type="EMBL" id="GBXM01082292">
    <property type="protein sequence ID" value="JAH26285.1"/>
    <property type="molecule type" value="Transcribed_RNA"/>
</dbReference>
<sequence length="21" mass="2494">MLDLTELYLYTNCPCLKVETM</sequence>
<dbReference type="AlphaFoldDB" id="A0A0E9RCV0"/>
<reference evidence="1" key="2">
    <citation type="journal article" date="2015" name="Fish Shellfish Immunol.">
        <title>Early steps in the European eel (Anguilla anguilla)-Vibrio vulnificus interaction in the gills: Role of the RtxA13 toxin.</title>
        <authorList>
            <person name="Callol A."/>
            <person name="Pajuelo D."/>
            <person name="Ebbesson L."/>
            <person name="Teles M."/>
            <person name="MacKenzie S."/>
            <person name="Amaro C."/>
        </authorList>
    </citation>
    <scope>NUCLEOTIDE SEQUENCE</scope>
</reference>